<evidence type="ECO:0000256" key="3">
    <source>
        <dbReference type="ARBA" id="ARBA00008088"/>
    </source>
</evidence>
<name>A0A9P6GPN3_9PLEO</name>
<evidence type="ECO:0000256" key="8">
    <source>
        <dbReference type="ARBA" id="ARBA00032273"/>
    </source>
</evidence>
<proteinExistence type="inferred from homology"/>
<accession>A0A9P6GPN3</accession>
<evidence type="ECO:0000256" key="1">
    <source>
        <dbReference type="ARBA" id="ARBA00001713"/>
    </source>
</evidence>
<keyword evidence="6 10" id="KW-0413">Isomerase</keyword>
<evidence type="ECO:0000256" key="9">
    <source>
        <dbReference type="SAM" id="MobiDB-lite"/>
    </source>
</evidence>
<dbReference type="PANTHER" id="PTHR11934:SF0">
    <property type="entry name" value="RIBOSE-5-PHOSPHATE ISOMERASE"/>
    <property type="match status" value="1"/>
</dbReference>
<evidence type="ECO:0000313" key="11">
    <source>
        <dbReference type="Proteomes" id="UP000756921"/>
    </source>
</evidence>
<dbReference type="SUPFAM" id="SSF75445">
    <property type="entry name" value="D-ribose-5-phosphate isomerase (RpiA), lid domain"/>
    <property type="match status" value="1"/>
</dbReference>
<feature type="compositionally biased region" description="Low complexity" evidence="9">
    <location>
        <begin position="87"/>
        <end position="110"/>
    </location>
</feature>
<dbReference type="GO" id="GO:0004751">
    <property type="term" value="F:ribose-5-phosphate isomerase activity"/>
    <property type="evidence" value="ECO:0007669"/>
    <property type="project" value="UniProtKB-EC"/>
</dbReference>
<protein>
    <recommendedName>
        <fullName evidence="5">Ribose-5-phosphate isomerase</fullName>
        <ecNumber evidence="4">5.3.1.6</ecNumber>
    </recommendedName>
    <alternativeName>
        <fullName evidence="8">D-ribose-5-phosphate ketol-isomerase</fullName>
    </alternativeName>
    <alternativeName>
        <fullName evidence="7">Phosphoriboisomerase</fullName>
    </alternativeName>
</protein>
<evidence type="ECO:0000256" key="2">
    <source>
        <dbReference type="ARBA" id="ARBA00004988"/>
    </source>
</evidence>
<comment type="similarity">
    <text evidence="3">Belongs to the ribose 5-phosphate isomerase family.</text>
</comment>
<dbReference type="EMBL" id="WJXW01000002">
    <property type="protein sequence ID" value="KAF9739259.1"/>
    <property type="molecule type" value="Genomic_DNA"/>
</dbReference>
<evidence type="ECO:0000256" key="5">
    <source>
        <dbReference type="ARBA" id="ARBA00019150"/>
    </source>
</evidence>
<sequence>MGPTARPTIFLDLHCPSATSALFPIASAYHFRARFMSSSSPPLRFLHLITQQRHCISHQKHQLTPRTSQLTTGTFSLLSTRRRTRHSSFSAPSPSHLLSSHPSRLFSSSPTMSDAAVESAKRAAAQQAVKDHFDPTATNVGIGSGTTIVYVVEAIKQVSTNPAIRFIPTGYQSRQVIVKAGLTPVAFDSLPEGTMFDVAFDGADEVDAELNCIKGGGACLFQEKLVAERAKKFVCVADYRKKQDRLLTIWPTIPIEVAPIAVPTVLKGLRTLGSSNPKLRTTLLEKSGPLKTDQDFFIVDAPFKTLLCGSDVKAGKGKGDGSDGTWEVNKLSEAIKALTGVLEVGIFSGLNGPDAEKIRSTDGVKTVTSGQKPVAVYFGMQDGSVEVRTAA</sequence>
<organism evidence="10 11">
    <name type="scientific">Paraphaeosphaeria minitans</name>
    <dbReference type="NCBI Taxonomy" id="565426"/>
    <lineage>
        <taxon>Eukaryota</taxon>
        <taxon>Fungi</taxon>
        <taxon>Dikarya</taxon>
        <taxon>Ascomycota</taxon>
        <taxon>Pezizomycotina</taxon>
        <taxon>Dothideomycetes</taxon>
        <taxon>Pleosporomycetidae</taxon>
        <taxon>Pleosporales</taxon>
        <taxon>Massarineae</taxon>
        <taxon>Didymosphaeriaceae</taxon>
        <taxon>Paraphaeosphaeria</taxon>
    </lineage>
</organism>
<evidence type="ECO:0000256" key="6">
    <source>
        <dbReference type="ARBA" id="ARBA00023235"/>
    </source>
</evidence>
<dbReference type="GO" id="GO:0005737">
    <property type="term" value="C:cytoplasm"/>
    <property type="evidence" value="ECO:0007669"/>
    <property type="project" value="TreeGrafter"/>
</dbReference>
<dbReference type="EC" id="5.3.1.6" evidence="4"/>
<dbReference type="GO" id="GO:0006014">
    <property type="term" value="P:D-ribose metabolic process"/>
    <property type="evidence" value="ECO:0007669"/>
    <property type="project" value="TreeGrafter"/>
</dbReference>
<dbReference type="OrthoDB" id="1555531at2759"/>
<dbReference type="Proteomes" id="UP000756921">
    <property type="component" value="Unassembled WGS sequence"/>
</dbReference>
<gene>
    <name evidence="10" type="ORF">PMIN01_01893</name>
</gene>
<dbReference type="AlphaFoldDB" id="A0A9P6GPN3"/>
<dbReference type="NCBIfam" id="TIGR00021">
    <property type="entry name" value="rpiA"/>
    <property type="match status" value="1"/>
</dbReference>
<comment type="caution">
    <text evidence="10">The sequence shown here is derived from an EMBL/GenBank/DDBJ whole genome shotgun (WGS) entry which is preliminary data.</text>
</comment>
<feature type="region of interest" description="Disordered" evidence="9">
    <location>
        <begin position="83"/>
        <end position="111"/>
    </location>
</feature>
<dbReference type="InterPro" id="IPR037171">
    <property type="entry name" value="NagB/RpiA_transferase-like"/>
</dbReference>
<comment type="catalytic activity">
    <reaction evidence="1">
        <text>aldehydo-D-ribose 5-phosphate = D-ribulose 5-phosphate</text>
        <dbReference type="Rhea" id="RHEA:14657"/>
        <dbReference type="ChEBI" id="CHEBI:58121"/>
        <dbReference type="ChEBI" id="CHEBI:58273"/>
        <dbReference type="EC" id="5.3.1.6"/>
    </reaction>
</comment>
<evidence type="ECO:0000256" key="4">
    <source>
        <dbReference type="ARBA" id="ARBA00011959"/>
    </source>
</evidence>
<dbReference type="Gene3D" id="3.30.70.260">
    <property type="match status" value="1"/>
</dbReference>
<dbReference type="SUPFAM" id="SSF100950">
    <property type="entry name" value="NagB/RpiA/CoA transferase-like"/>
    <property type="match status" value="1"/>
</dbReference>
<evidence type="ECO:0000256" key="7">
    <source>
        <dbReference type="ARBA" id="ARBA00029734"/>
    </source>
</evidence>
<evidence type="ECO:0000313" key="10">
    <source>
        <dbReference type="EMBL" id="KAF9739259.1"/>
    </source>
</evidence>
<dbReference type="CDD" id="cd01398">
    <property type="entry name" value="RPI_A"/>
    <property type="match status" value="1"/>
</dbReference>
<dbReference type="FunFam" id="3.40.50.1360:FF:000014">
    <property type="entry name" value="Ribose 5-phosphate isomerase"/>
    <property type="match status" value="1"/>
</dbReference>
<dbReference type="PANTHER" id="PTHR11934">
    <property type="entry name" value="RIBOSE-5-PHOSPHATE ISOMERASE"/>
    <property type="match status" value="1"/>
</dbReference>
<reference evidence="10" key="1">
    <citation type="journal article" date="2020" name="Mol. Plant Microbe Interact.">
        <title>Genome Sequence of the Biocontrol Agent Coniothyrium minitans strain Conio (IMI 134523).</title>
        <authorList>
            <person name="Patel D."/>
            <person name="Shittu T.A."/>
            <person name="Baroncelli R."/>
            <person name="Muthumeenakshi S."/>
            <person name="Osborne T.H."/>
            <person name="Janganan T.K."/>
            <person name="Sreenivasaprasad S."/>
        </authorList>
    </citation>
    <scope>NUCLEOTIDE SEQUENCE</scope>
    <source>
        <strain evidence="10">Conio</strain>
    </source>
</reference>
<comment type="pathway">
    <text evidence="2">Carbohydrate degradation; pentose phosphate pathway; D-ribose 5-phosphate from D-ribulose 5-phosphate (non-oxidative stage): step 1/1.</text>
</comment>
<dbReference type="Pfam" id="PF06026">
    <property type="entry name" value="Rib_5-P_isom_A"/>
    <property type="match status" value="1"/>
</dbReference>
<dbReference type="GO" id="GO:0009052">
    <property type="term" value="P:pentose-phosphate shunt, non-oxidative branch"/>
    <property type="evidence" value="ECO:0007669"/>
    <property type="project" value="InterPro"/>
</dbReference>
<dbReference type="InterPro" id="IPR004788">
    <property type="entry name" value="Ribose5P_isomerase_type_A"/>
</dbReference>
<dbReference type="Gene3D" id="3.40.50.1360">
    <property type="match status" value="1"/>
</dbReference>
<keyword evidence="11" id="KW-1185">Reference proteome</keyword>